<evidence type="ECO:0000313" key="9">
    <source>
        <dbReference type="EMBL" id="HIY21497.1"/>
    </source>
</evidence>
<feature type="transmembrane region" description="Helical" evidence="8">
    <location>
        <begin position="217"/>
        <end position="244"/>
    </location>
</feature>
<evidence type="ECO:0000256" key="6">
    <source>
        <dbReference type="ARBA" id="ARBA00022989"/>
    </source>
</evidence>
<comment type="caution">
    <text evidence="9">The sequence shown here is derived from an EMBL/GenBank/DDBJ whole genome shotgun (WGS) entry which is preliminary data.</text>
</comment>
<evidence type="ECO:0000256" key="2">
    <source>
        <dbReference type="ARBA" id="ARBA00007998"/>
    </source>
</evidence>
<organism evidence="9 10">
    <name type="scientific">Candidatus Flavonifractor merdigallinarum</name>
    <dbReference type="NCBI Taxonomy" id="2838589"/>
    <lineage>
        <taxon>Bacteria</taxon>
        <taxon>Bacillati</taxon>
        <taxon>Bacillota</taxon>
        <taxon>Clostridia</taxon>
        <taxon>Eubacteriales</taxon>
        <taxon>Oscillospiraceae</taxon>
        <taxon>Flavonifractor</taxon>
    </lineage>
</organism>
<dbReference type="AlphaFoldDB" id="A0A9D2BYP7"/>
<feature type="transmembrane region" description="Helical" evidence="8">
    <location>
        <begin position="117"/>
        <end position="135"/>
    </location>
</feature>
<accession>A0A9D2BYP7</accession>
<keyword evidence="4" id="KW-0309">Germination</keyword>
<feature type="transmembrane region" description="Helical" evidence="8">
    <location>
        <begin position="185"/>
        <end position="205"/>
    </location>
</feature>
<feature type="transmembrane region" description="Helical" evidence="8">
    <location>
        <begin position="38"/>
        <end position="57"/>
    </location>
</feature>
<dbReference type="EMBL" id="DXDX01000118">
    <property type="protein sequence ID" value="HIY21497.1"/>
    <property type="molecule type" value="Genomic_DNA"/>
</dbReference>
<evidence type="ECO:0000256" key="4">
    <source>
        <dbReference type="ARBA" id="ARBA00022544"/>
    </source>
</evidence>
<gene>
    <name evidence="9" type="ORF">H9841_06320</name>
</gene>
<protein>
    <submittedName>
        <fullName evidence="9">GerAB/ArcD/ProY family transporter</fullName>
    </submittedName>
</protein>
<evidence type="ECO:0000256" key="7">
    <source>
        <dbReference type="ARBA" id="ARBA00023136"/>
    </source>
</evidence>
<reference evidence="9" key="2">
    <citation type="submission" date="2021-04" db="EMBL/GenBank/DDBJ databases">
        <authorList>
            <person name="Gilroy R."/>
        </authorList>
    </citation>
    <scope>NUCLEOTIDE SEQUENCE</scope>
    <source>
        <strain evidence="9">ChiBcec16_6824</strain>
    </source>
</reference>
<comment type="similarity">
    <text evidence="2">Belongs to the amino acid-polyamine-organocation (APC) superfamily. Spore germination protein (SGP) (TC 2.A.3.9) family.</text>
</comment>
<feature type="transmembrane region" description="Helical" evidence="8">
    <location>
        <begin position="306"/>
        <end position="326"/>
    </location>
</feature>
<evidence type="ECO:0000256" key="5">
    <source>
        <dbReference type="ARBA" id="ARBA00022692"/>
    </source>
</evidence>
<dbReference type="InterPro" id="IPR004761">
    <property type="entry name" value="Spore_GerAB"/>
</dbReference>
<keyword evidence="3" id="KW-0813">Transport</keyword>
<keyword evidence="7 8" id="KW-0472">Membrane</keyword>
<feature type="transmembrane region" description="Helical" evidence="8">
    <location>
        <begin position="274"/>
        <end position="294"/>
    </location>
</feature>
<evidence type="ECO:0000256" key="3">
    <source>
        <dbReference type="ARBA" id="ARBA00022448"/>
    </source>
</evidence>
<dbReference type="GO" id="GO:0016020">
    <property type="term" value="C:membrane"/>
    <property type="evidence" value="ECO:0007669"/>
    <property type="project" value="UniProtKB-SubCell"/>
</dbReference>
<keyword evidence="5 8" id="KW-0812">Transmembrane</keyword>
<feature type="transmembrane region" description="Helical" evidence="8">
    <location>
        <begin position="147"/>
        <end position="165"/>
    </location>
</feature>
<comment type="subcellular location">
    <subcellularLocation>
        <location evidence="1">Membrane</location>
        <topology evidence="1">Multi-pass membrane protein</topology>
    </subcellularLocation>
</comment>
<dbReference type="Pfam" id="PF03845">
    <property type="entry name" value="Spore_permease"/>
    <property type="match status" value="1"/>
</dbReference>
<evidence type="ECO:0000256" key="8">
    <source>
        <dbReference type="SAM" id="Phobius"/>
    </source>
</evidence>
<dbReference type="PANTHER" id="PTHR34975:SF2">
    <property type="entry name" value="SPORE GERMINATION PROTEIN A2"/>
    <property type="match status" value="1"/>
</dbReference>
<dbReference type="PANTHER" id="PTHR34975">
    <property type="entry name" value="SPORE GERMINATION PROTEIN A2"/>
    <property type="match status" value="1"/>
</dbReference>
<evidence type="ECO:0000256" key="1">
    <source>
        <dbReference type="ARBA" id="ARBA00004141"/>
    </source>
</evidence>
<reference evidence="9" key="1">
    <citation type="journal article" date="2021" name="PeerJ">
        <title>Extensive microbial diversity within the chicken gut microbiome revealed by metagenomics and culture.</title>
        <authorList>
            <person name="Gilroy R."/>
            <person name="Ravi A."/>
            <person name="Getino M."/>
            <person name="Pursley I."/>
            <person name="Horton D.L."/>
            <person name="Alikhan N.F."/>
            <person name="Baker D."/>
            <person name="Gharbi K."/>
            <person name="Hall N."/>
            <person name="Watson M."/>
            <person name="Adriaenssens E.M."/>
            <person name="Foster-Nyarko E."/>
            <person name="Jarju S."/>
            <person name="Secka A."/>
            <person name="Antonio M."/>
            <person name="Oren A."/>
            <person name="Chaudhuri R.R."/>
            <person name="La Ragione R."/>
            <person name="Hildebrand F."/>
            <person name="Pallen M.J."/>
        </authorList>
    </citation>
    <scope>NUCLEOTIDE SEQUENCE</scope>
    <source>
        <strain evidence="9">ChiBcec16_6824</strain>
    </source>
</reference>
<dbReference type="GO" id="GO:0009847">
    <property type="term" value="P:spore germination"/>
    <property type="evidence" value="ECO:0007669"/>
    <property type="project" value="InterPro"/>
</dbReference>
<name>A0A9D2BYP7_9FIRM</name>
<feature type="transmembrane region" description="Helical" evidence="8">
    <location>
        <begin position="338"/>
        <end position="357"/>
    </location>
</feature>
<proteinExistence type="inferred from homology"/>
<feature type="transmembrane region" description="Helical" evidence="8">
    <location>
        <begin position="78"/>
        <end position="97"/>
    </location>
</feature>
<dbReference type="Proteomes" id="UP000823868">
    <property type="component" value="Unassembled WGS sequence"/>
</dbReference>
<keyword evidence="6 8" id="KW-1133">Transmembrane helix</keyword>
<sequence>MPKDQISLRQLLMLLFAALLSPMIQVLPRETVMLAGKAGWLSALAALPVVLLLAWAFQTAPGKLGDGCGMAEGLEAAFGPWVARGLVVLYLLWGVLLLGWNTRWCAYRALSVNYRNAPMPLFILALLVLTLWLGHKSLSAFSRAGEIFALALGSALLLALMLATLRTEWNNVGPIWLEDLPGAVGGVLPVLGLAGYGVLGAFLAGQVKRREENRGRLLRWGGLWCALLAVFQLICIGCFGPGLLRRMETPFFMLLRGVGVPGAFERVESLIMSLWLLADLTFLGLILFVCRAMVRYLGKGKEPRWTAVVLVAAAAGLALFTLQNLFGLSWLMERLVPLANVILGCVVPLAAGLVVRWKKGKEHV</sequence>
<evidence type="ECO:0000313" key="10">
    <source>
        <dbReference type="Proteomes" id="UP000823868"/>
    </source>
</evidence>